<comment type="caution">
    <text evidence="2">The sequence shown here is derived from an EMBL/GenBank/DDBJ whole genome shotgun (WGS) entry which is preliminary data.</text>
</comment>
<accession>A0AAN7PK20</accession>
<dbReference type="EMBL" id="JAUNZN010000003">
    <property type="protein sequence ID" value="KAK4824541.1"/>
    <property type="molecule type" value="Genomic_DNA"/>
</dbReference>
<dbReference type="PANTHER" id="PTHR35001">
    <property type="entry name" value="COLLAGEN IV NC1 DOMAIN-CONTAINING PROTEIN"/>
    <property type="match status" value="1"/>
</dbReference>
<feature type="compositionally biased region" description="Basic residues" evidence="1">
    <location>
        <begin position="201"/>
        <end position="278"/>
    </location>
</feature>
<feature type="compositionally biased region" description="Basic and acidic residues" evidence="1">
    <location>
        <begin position="144"/>
        <end position="200"/>
    </location>
</feature>
<gene>
    <name evidence="2" type="ORF">QYF61_016145</name>
</gene>
<organism evidence="2 3">
    <name type="scientific">Mycteria americana</name>
    <name type="common">Wood stork</name>
    <dbReference type="NCBI Taxonomy" id="33587"/>
    <lineage>
        <taxon>Eukaryota</taxon>
        <taxon>Metazoa</taxon>
        <taxon>Chordata</taxon>
        <taxon>Craniata</taxon>
        <taxon>Vertebrata</taxon>
        <taxon>Euteleostomi</taxon>
        <taxon>Archelosauria</taxon>
        <taxon>Archosauria</taxon>
        <taxon>Dinosauria</taxon>
        <taxon>Saurischia</taxon>
        <taxon>Theropoda</taxon>
        <taxon>Coelurosauria</taxon>
        <taxon>Aves</taxon>
        <taxon>Neognathae</taxon>
        <taxon>Neoaves</taxon>
        <taxon>Aequornithes</taxon>
        <taxon>Ciconiiformes</taxon>
        <taxon>Ciconiidae</taxon>
        <taxon>Mycteria</taxon>
    </lineage>
</organism>
<name>A0AAN7PK20_MYCAM</name>
<evidence type="ECO:0000313" key="3">
    <source>
        <dbReference type="Proteomes" id="UP001333110"/>
    </source>
</evidence>
<protein>
    <submittedName>
        <fullName evidence="2">Uncharacterized protein</fullName>
    </submittedName>
</protein>
<sequence length="348" mass="39703">MVGFLGCKRTLPGHVELLINQHPQVLLLRAALNPSSAQPVFVLGIALNHVQDLSLGLVELRKVHMGPPLKPAKVPLDGIPSLQRVDCTTQLGVVHKLAEGALNPTVHVTNKDVKQCRSQLDTWNQLVYCVQFWAPQYRKDVDLSEEGREGKGREGKGREGKGREGKGREGKGREGKGREGKGREGKGREGKGREGKERKGKERKGKERKGKERKGKERKGKERKGKERKGKERKGKERKGKERKGKERKGKERKGKERKGKERKGKERKGKERKGKERKGKERGERINRKLRLNNYNALSLSSEERLSSPLIIFMAFLWTCSNRSMSFLYWGPQSWTQYSRWILMSME</sequence>
<proteinExistence type="predicted"/>
<feature type="region of interest" description="Disordered" evidence="1">
    <location>
        <begin position="144"/>
        <end position="286"/>
    </location>
</feature>
<keyword evidence="3" id="KW-1185">Reference proteome</keyword>
<evidence type="ECO:0000313" key="2">
    <source>
        <dbReference type="EMBL" id="KAK4824541.1"/>
    </source>
</evidence>
<evidence type="ECO:0000256" key="1">
    <source>
        <dbReference type="SAM" id="MobiDB-lite"/>
    </source>
</evidence>
<dbReference type="Proteomes" id="UP001333110">
    <property type="component" value="Unassembled WGS sequence"/>
</dbReference>
<dbReference type="PANTHER" id="PTHR35001:SF3">
    <property type="entry name" value="RIBOSOME-BINDING PROTEIN 1"/>
    <property type="match status" value="1"/>
</dbReference>
<reference evidence="2 3" key="1">
    <citation type="journal article" date="2023" name="J. Hered.">
        <title>Chromosome-level genome of the wood stork (Mycteria americana) provides insight into avian chromosome evolution.</title>
        <authorList>
            <person name="Flamio R. Jr."/>
            <person name="Ramstad K.M."/>
        </authorList>
    </citation>
    <scope>NUCLEOTIDE SEQUENCE [LARGE SCALE GENOMIC DNA]</scope>
    <source>
        <strain evidence="2">JAX WOST 10</strain>
    </source>
</reference>
<dbReference type="AlphaFoldDB" id="A0AAN7PK20"/>